<accession>A0ACC0A2K5</accession>
<evidence type="ECO:0000313" key="1">
    <source>
        <dbReference type="EMBL" id="KAI5653746.1"/>
    </source>
</evidence>
<gene>
    <name evidence="1" type="ORF">M9H77_30933</name>
</gene>
<dbReference type="Proteomes" id="UP001060085">
    <property type="component" value="Linkage Group LG07"/>
</dbReference>
<protein>
    <submittedName>
        <fullName evidence="1">Uncharacterized protein</fullName>
    </submittedName>
</protein>
<comment type="caution">
    <text evidence="1">The sequence shown here is derived from an EMBL/GenBank/DDBJ whole genome shotgun (WGS) entry which is preliminary data.</text>
</comment>
<proteinExistence type="predicted"/>
<sequence length="95" mass="11155">MGVRLFGNQALVWCLAGVDYEMPELDSDDLKSLRRTHTHRLTERSHSRFSISCFLLRLTQERQKHDKPLNLVPRYTQVPYSAAVNLVRPDVQDMW</sequence>
<evidence type="ECO:0000313" key="2">
    <source>
        <dbReference type="Proteomes" id="UP001060085"/>
    </source>
</evidence>
<keyword evidence="2" id="KW-1185">Reference proteome</keyword>
<organism evidence="1 2">
    <name type="scientific">Catharanthus roseus</name>
    <name type="common">Madagascar periwinkle</name>
    <name type="synonym">Vinca rosea</name>
    <dbReference type="NCBI Taxonomy" id="4058"/>
    <lineage>
        <taxon>Eukaryota</taxon>
        <taxon>Viridiplantae</taxon>
        <taxon>Streptophyta</taxon>
        <taxon>Embryophyta</taxon>
        <taxon>Tracheophyta</taxon>
        <taxon>Spermatophyta</taxon>
        <taxon>Magnoliopsida</taxon>
        <taxon>eudicotyledons</taxon>
        <taxon>Gunneridae</taxon>
        <taxon>Pentapetalae</taxon>
        <taxon>asterids</taxon>
        <taxon>lamiids</taxon>
        <taxon>Gentianales</taxon>
        <taxon>Apocynaceae</taxon>
        <taxon>Rauvolfioideae</taxon>
        <taxon>Vinceae</taxon>
        <taxon>Catharanthinae</taxon>
        <taxon>Catharanthus</taxon>
    </lineage>
</organism>
<dbReference type="EMBL" id="CM044707">
    <property type="protein sequence ID" value="KAI5653746.1"/>
    <property type="molecule type" value="Genomic_DNA"/>
</dbReference>
<name>A0ACC0A2K5_CATRO</name>
<reference evidence="2" key="1">
    <citation type="journal article" date="2023" name="Nat. Plants">
        <title>Single-cell RNA sequencing provides a high-resolution roadmap for understanding the multicellular compartmentation of specialized metabolism.</title>
        <authorList>
            <person name="Sun S."/>
            <person name="Shen X."/>
            <person name="Li Y."/>
            <person name="Li Y."/>
            <person name="Wang S."/>
            <person name="Li R."/>
            <person name="Zhang H."/>
            <person name="Shen G."/>
            <person name="Guo B."/>
            <person name="Wei J."/>
            <person name="Xu J."/>
            <person name="St-Pierre B."/>
            <person name="Chen S."/>
            <person name="Sun C."/>
        </authorList>
    </citation>
    <scope>NUCLEOTIDE SEQUENCE [LARGE SCALE GENOMIC DNA]</scope>
</reference>